<keyword evidence="1" id="KW-1133">Transmembrane helix</keyword>
<name>A0A6P2K873_BURL3</name>
<gene>
    <name evidence="2" type="ORF">BLA15945_02490</name>
</gene>
<evidence type="ECO:0000256" key="1">
    <source>
        <dbReference type="SAM" id="Phobius"/>
    </source>
</evidence>
<dbReference type="RefSeq" id="WP_174968548.1">
    <property type="nucleotide sequence ID" value="NZ_CABVPU010000007.1"/>
</dbReference>
<evidence type="ECO:0000313" key="3">
    <source>
        <dbReference type="Proteomes" id="UP000494174"/>
    </source>
</evidence>
<sequence>MARRSASDATVPVNVTMPSSAIEIPADSRRASTSAVRVPTTHFVELAQRILYRGAGLDAVWIPFAVLFAIGCALFLLSLTRFRKTIGQMA</sequence>
<reference evidence="2 3" key="1">
    <citation type="submission" date="2019-09" db="EMBL/GenBank/DDBJ databases">
        <authorList>
            <person name="Depoorter E."/>
        </authorList>
    </citation>
    <scope>NUCLEOTIDE SEQUENCE [LARGE SCALE GENOMIC DNA]</scope>
    <source>
        <strain evidence="2">R-15945</strain>
    </source>
</reference>
<accession>A0A6P2K873</accession>
<evidence type="ECO:0000313" key="2">
    <source>
        <dbReference type="EMBL" id="VWB53390.1"/>
    </source>
</evidence>
<proteinExistence type="predicted"/>
<dbReference type="AlphaFoldDB" id="A0A6P2K873"/>
<dbReference type="EMBL" id="CABVPU010000007">
    <property type="protein sequence ID" value="VWB53390.1"/>
    <property type="molecule type" value="Genomic_DNA"/>
</dbReference>
<keyword evidence="1" id="KW-0812">Transmembrane</keyword>
<organism evidence="2 3">
    <name type="scientific">Burkholderia lata (strain ATCC 17760 / DSM 23089 / LMG 22485 / NCIMB 9086 / R18194 / 383)</name>
    <dbReference type="NCBI Taxonomy" id="482957"/>
    <lineage>
        <taxon>Bacteria</taxon>
        <taxon>Pseudomonadati</taxon>
        <taxon>Pseudomonadota</taxon>
        <taxon>Betaproteobacteria</taxon>
        <taxon>Burkholderiales</taxon>
        <taxon>Burkholderiaceae</taxon>
        <taxon>Burkholderia</taxon>
        <taxon>Burkholderia cepacia complex</taxon>
    </lineage>
</organism>
<dbReference type="Proteomes" id="UP000494174">
    <property type="component" value="Unassembled WGS sequence"/>
</dbReference>
<keyword evidence="1" id="KW-0472">Membrane</keyword>
<feature type="transmembrane region" description="Helical" evidence="1">
    <location>
        <begin position="59"/>
        <end position="79"/>
    </location>
</feature>
<protein>
    <submittedName>
        <fullName evidence="2">Membrane protein</fullName>
    </submittedName>
</protein>